<feature type="compositionally biased region" description="Polar residues" evidence="1">
    <location>
        <begin position="1"/>
        <end position="10"/>
    </location>
</feature>
<proteinExistence type="predicted"/>
<reference evidence="2 3" key="1">
    <citation type="submission" date="2019-12" db="EMBL/GenBank/DDBJ databases">
        <authorList>
            <person name="Alioto T."/>
            <person name="Alioto T."/>
            <person name="Gomez Garrido J."/>
        </authorList>
    </citation>
    <scope>NUCLEOTIDE SEQUENCE [LARGE SCALE GENOMIC DNA]</scope>
</reference>
<dbReference type="AlphaFoldDB" id="A0A8S0T758"/>
<organism evidence="2 3">
    <name type="scientific">Olea europaea subsp. europaea</name>
    <dbReference type="NCBI Taxonomy" id="158383"/>
    <lineage>
        <taxon>Eukaryota</taxon>
        <taxon>Viridiplantae</taxon>
        <taxon>Streptophyta</taxon>
        <taxon>Embryophyta</taxon>
        <taxon>Tracheophyta</taxon>
        <taxon>Spermatophyta</taxon>
        <taxon>Magnoliopsida</taxon>
        <taxon>eudicotyledons</taxon>
        <taxon>Gunneridae</taxon>
        <taxon>Pentapetalae</taxon>
        <taxon>asterids</taxon>
        <taxon>lamiids</taxon>
        <taxon>Lamiales</taxon>
        <taxon>Oleaceae</taxon>
        <taxon>Oleeae</taxon>
        <taxon>Olea</taxon>
    </lineage>
</organism>
<sequence length="95" mass="10378">MGESSYTTANRGRFTPGEVQTPSKSVANQAQRSVVPNNNHAGTRPATVAKETRKCQILNFVDAREDGEEELYVEEGAKVEKLLDGAEIVEEQGEL</sequence>
<feature type="region of interest" description="Disordered" evidence="1">
    <location>
        <begin position="1"/>
        <end position="48"/>
    </location>
</feature>
<evidence type="ECO:0000313" key="3">
    <source>
        <dbReference type="Proteomes" id="UP000594638"/>
    </source>
</evidence>
<name>A0A8S0T758_OLEEU</name>
<protein>
    <submittedName>
        <fullName evidence="2">Uncharacterized protein</fullName>
    </submittedName>
</protein>
<keyword evidence="3" id="KW-1185">Reference proteome</keyword>
<evidence type="ECO:0000313" key="2">
    <source>
        <dbReference type="EMBL" id="CAA3000751.1"/>
    </source>
</evidence>
<dbReference type="Proteomes" id="UP000594638">
    <property type="component" value="Unassembled WGS sequence"/>
</dbReference>
<dbReference type="OrthoDB" id="1750389at2759"/>
<comment type="caution">
    <text evidence="2">The sequence shown here is derived from an EMBL/GenBank/DDBJ whole genome shotgun (WGS) entry which is preliminary data.</text>
</comment>
<accession>A0A8S0T758</accession>
<feature type="compositionally biased region" description="Polar residues" evidence="1">
    <location>
        <begin position="18"/>
        <end position="41"/>
    </location>
</feature>
<gene>
    <name evidence="2" type="ORF">OLEA9_A021894</name>
</gene>
<dbReference type="EMBL" id="CACTIH010005709">
    <property type="protein sequence ID" value="CAA3000751.1"/>
    <property type="molecule type" value="Genomic_DNA"/>
</dbReference>
<evidence type="ECO:0000256" key="1">
    <source>
        <dbReference type="SAM" id="MobiDB-lite"/>
    </source>
</evidence>
<dbReference type="Gramene" id="OE9A021894T1">
    <property type="protein sequence ID" value="OE9A021894C1"/>
    <property type="gene ID" value="OE9A021894"/>
</dbReference>